<reference evidence="1 2" key="1">
    <citation type="submission" date="2024-09" db="EMBL/GenBank/DDBJ databases">
        <authorList>
            <person name="Sun Q."/>
            <person name="Mori K."/>
        </authorList>
    </citation>
    <scope>NUCLEOTIDE SEQUENCE [LARGE SCALE GENOMIC DNA]</scope>
    <source>
        <strain evidence="1 2">JCM 14321</strain>
    </source>
</reference>
<dbReference type="InterPro" id="IPR029068">
    <property type="entry name" value="Glyas_Bleomycin-R_OHBP_Dase"/>
</dbReference>
<accession>A0ABV5SRH9</accession>
<evidence type="ECO:0000313" key="2">
    <source>
        <dbReference type="Proteomes" id="UP001589667"/>
    </source>
</evidence>
<dbReference type="Proteomes" id="UP001589667">
    <property type="component" value="Unassembled WGS sequence"/>
</dbReference>
<dbReference type="EMBL" id="JBHMBL010000002">
    <property type="protein sequence ID" value="MFB9642797.1"/>
    <property type="molecule type" value="Genomic_DNA"/>
</dbReference>
<protein>
    <submittedName>
        <fullName evidence="1">VOC family protein</fullName>
    </submittedName>
</protein>
<dbReference type="SUPFAM" id="SSF54593">
    <property type="entry name" value="Glyoxalase/Bleomycin resistance protein/Dihydroxybiphenyl dioxygenase"/>
    <property type="match status" value="1"/>
</dbReference>
<dbReference type="RefSeq" id="WP_157422505.1">
    <property type="nucleotide sequence ID" value="NZ_BAAANI010000002.1"/>
</dbReference>
<name>A0ABV5SRH9_9MICO</name>
<comment type="caution">
    <text evidence="1">The sequence shown here is derived from an EMBL/GenBank/DDBJ whole genome shotgun (WGS) entry which is preliminary data.</text>
</comment>
<evidence type="ECO:0000313" key="1">
    <source>
        <dbReference type="EMBL" id="MFB9642797.1"/>
    </source>
</evidence>
<keyword evidence="2" id="KW-1185">Reference proteome</keyword>
<proteinExistence type="predicted"/>
<dbReference type="Gene3D" id="3.10.180.10">
    <property type="entry name" value="2,3-Dihydroxybiphenyl 1,2-Dioxygenase, domain 1"/>
    <property type="match status" value="1"/>
</dbReference>
<gene>
    <name evidence="1" type="ORF">ACFFQV_10905</name>
</gene>
<organism evidence="1 2">
    <name type="scientific">Agromyces lapidis</name>
    <dbReference type="NCBI Taxonomy" id="279574"/>
    <lineage>
        <taxon>Bacteria</taxon>
        <taxon>Bacillati</taxon>
        <taxon>Actinomycetota</taxon>
        <taxon>Actinomycetes</taxon>
        <taxon>Micrococcales</taxon>
        <taxon>Microbacteriaceae</taxon>
        <taxon>Agromyces</taxon>
    </lineage>
</organism>
<sequence length="142" mass="15498">MFEKLMAGAVLPAADIARARKWWHDVLARDPIADDMEGEALFYDVGGTVVLVYRTDYAGTAQNTALGLYTDDLDRDMTAMRTLGVVFHDYDLPGLTTVDGVAELGDERSAWFSDSEGNIIALGETSPERMAQMSKLRSGSMG</sequence>